<keyword evidence="3" id="KW-1185">Reference proteome</keyword>
<organism evidence="2 3">
    <name type="scientific">Streptantibioticus rubrisoli</name>
    <dbReference type="NCBI Taxonomy" id="1387313"/>
    <lineage>
        <taxon>Bacteria</taxon>
        <taxon>Bacillati</taxon>
        <taxon>Actinomycetota</taxon>
        <taxon>Actinomycetes</taxon>
        <taxon>Kitasatosporales</taxon>
        <taxon>Streptomycetaceae</taxon>
        <taxon>Streptantibioticus</taxon>
    </lineage>
</organism>
<feature type="compositionally biased region" description="Low complexity" evidence="1">
    <location>
        <begin position="51"/>
        <end position="81"/>
    </location>
</feature>
<comment type="caution">
    <text evidence="2">The sequence shown here is derived from an EMBL/GenBank/DDBJ whole genome shotgun (WGS) entry which is preliminary data.</text>
</comment>
<feature type="region of interest" description="Disordered" evidence="1">
    <location>
        <begin position="42"/>
        <end position="81"/>
    </location>
</feature>
<proteinExistence type="predicted"/>
<gene>
    <name evidence="2" type="ORF">NON19_04335</name>
</gene>
<reference evidence="2 3" key="1">
    <citation type="submission" date="2022-06" db="EMBL/GenBank/DDBJ databases">
        <title>Draft genome sequence of type strain Streptomyces rubrisoli DSM 42083.</title>
        <authorList>
            <person name="Duangmal K."/>
            <person name="Klaysubun C."/>
        </authorList>
    </citation>
    <scope>NUCLEOTIDE SEQUENCE [LARGE SCALE GENOMIC DNA]</scope>
    <source>
        <strain evidence="2 3">DSM 42083</strain>
    </source>
</reference>
<name>A0ABT1P7C4_9ACTN</name>
<evidence type="ECO:0000313" key="3">
    <source>
        <dbReference type="Proteomes" id="UP001206206"/>
    </source>
</evidence>
<sequence>MTCFFDSAHAPGSVSVMWSPQWGVPRPVQACGPCAQRVQTTSPPFYQPQAGYPQAGYPQQSGYPQPGYAQPGYPQQRPGHSTAAVVGAGVAGLVGGALIGEMLEEERPRTIIENNYYEETDVYEDVVDDDGGFF</sequence>
<dbReference type="EMBL" id="JANFNH010000002">
    <property type="protein sequence ID" value="MCQ4041275.1"/>
    <property type="molecule type" value="Genomic_DNA"/>
</dbReference>
<protein>
    <submittedName>
        <fullName evidence="2">DUF2076 domain-containing protein</fullName>
    </submittedName>
</protein>
<dbReference type="RefSeq" id="WP_255925234.1">
    <property type="nucleotide sequence ID" value="NZ_JANFNH010000002.1"/>
</dbReference>
<evidence type="ECO:0000256" key="1">
    <source>
        <dbReference type="SAM" id="MobiDB-lite"/>
    </source>
</evidence>
<accession>A0ABT1P7C4</accession>
<evidence type="ECO:0000313" key="2">
    <source>
        <dbReference type="EMBL" id="MCQ4041275.1"/>
    </source>
</evidence>
<dbReference type="Proteomes" id="UP001206206">
    <property type="component" value="Unassembled WGS sequence"/>
</dbReference>